<comment type="caution">
    <text evidence="2">The sequence shown here is derived from an EMBL/GenBank/DDBJ whole genome shotgun (WGS) entry which is preliminary data.</text>
</comment>
<organism evidence="2 3">
    <name type="scientific">Mucilaginibacter limnophilus</name>
    <dbReference type="NCBI Taxonomy" id="1932778"/>
    <lineage>
        <taxon>Bacteria</taxon>
        <taxon>Pseudomonadati</taxon>
        <taxon>Bacteroidota</taxon>
        <taxon>Sphingobacteriia</taxon>
        <taxon>Sphingobacteriales</taxon>
        <taxon>Sphingobacteriaceae</taxon>
        <taxon>Mucilaginibacter</taxon>
    </lineage>
</organism>
<keyword evidence="1" id="KW-0812">Transmembrane</keyword>
<dbReference type="InterPro" id="IPR057695">
    <property type="entry name" value="DUF7935"/>
</dbReference>
<dbReference type="OrthoDB" id="1493032at2"/>
<keyword evidence="3" id="KW-1185">Reference proteome</keyword>
<dbReference type="RefSeq" id="WP_127707544.1">
    <property type="nucleotide sequence ID" value="NZ_SACK01000009.1"/>
</dbReference>
<keyword evidence="1" id="KW-0472">Membrane</keyword>
<evidence type="ECO:0000313" key="2">
    <source>
        <dbReference type="EMBL" id="RVT98270.1"/>
    </source>
</evidence>
<dbReference type="Proteomes" id="UP000282759">
    <property type="component" value="Unassembled WGS sequence"/>
</dbReference>
<feature type="transmembrane region" description="Helical" evidence="1">
    <location>
        <begin position="6"/>
        <end position="28"/>
    </location>
</feature>
<gene>
    <name evidence="2" type="ORF">EOD41_18035</name>
</gene>
<evidence type="ECO:0000256" key="1">
    <source>
        <dbReference type="SAM" id="Phobius"/>
    </source>
</evidence>
<evidence type="ECO:0000313" key="3">
    <source>
        <dbReference type="Proteomes" id="UP000282759"/>
    </source>
</evidence>
<name>A0A3S2UJD7_9SPHI</name>
<protein>
    <submittedName>
        <fullName evidence="2">Uncharacterized protein</fullName>
    </submittedName>
</protein>
<keyword evidence="1" id="KW-1133">Transmembrane helix</keyword>
<sequence length="176" mass="19557">MVLPPIIVSILTYTLSGAGVVWVAYYLFKPYLDTYKASAEGNYKVDLQSQALPLKLQAYERLVLFIERINPVNMLVRLNAPTFSAAELQHLIMAEIRNEYQHNVTQQLYVSARAWDVAKKIKDDTLSVINGAAQALPVNATGTELAKTILTALSTMDTDPYGIGITLIKKDLENLL</sequence>
<dbReference type="EMBL" id="SACK01000009">
    <property type="protein sequence ID" value="RVT98270.1"/>
    <property type="molecule type" value="Genomic_DNA"/>
</dbReference>
<dbReference type="Pfam" id="PF25589">
    <property type="entry name" value="DUF7935"/>
    <property type="match status" value="1"/>
</dbReference>
<dbReference type="AlphaFoldDB" id="A0A3S2UJD7"/>
<proteinExistence type="predicted"/>
<accession>A0A3S2UJD7</accession>
<reference evidence="2 3" key="1">
    <citation type="submission" date="2019-01" db="EMBL/GenBank/DDBJ databases">
        <authorList>
            <person name="Chen W.-M."/>
        </authorList>
    </citation>
    <scope>NUCLEOTIDE SEQUENCE [LARGE SCALE GENOMIC DNA]</scope>
    <source>
        <strain evidence="2 3">YBJ-36</strain>
    </source>
</reference>